<evidence type="ECO:0000256" key="5">
    <source>
        <dbReference type="SAM" id="MobiDB-lite"/>
    </source>
</evidence>
<dbReference type="RefSeq" id="XP_006819944.1">
    <property type="nucleotide sequence ID" value="XM_006819881.1"/>
</dbReference>
<reference evidence="9" key="1">
    <citation type="submission" date="2025-08" db="UniProtKB">
        <authorList>
            <consortium name="RefSeq"/>
        </authorList>
    </citation>
    <scope>IDENTIFICATION</scope>
    <source>
        <tissue evidence="9">Testes</tissue>
    </source>
</reference>
<dbReference type="PANTHER" id="PTHR32073">
    <property type="entry name" value="GH11358P"/>
    <property type="match status" value="1"/>
</dbReference>
<dbReference type="Proteomes" id="UP000694865">
    <property type="component" value="Unplaced"/>
</dbReference>
<sequence length="411" mass="46923">MARRTRMPVPIRIAIFLMVVIVCYVCYKIIHFINVNSDSVSIKRVYDGQSRSDILPVSPNDKQNRGDMYVVDENYKYMENEKLHRLDSQSQDVTADNKESFTDSDSDQYSDVDSKDPQRLRYISTVPESPFEVQKCPVCFGSSLCHRIGSGDAKFDLSVKQTSTNQKLYPGLYKHVKVTGKRLGTNAEFQKLDNFICVNTSQEVNCDVGDAVVMTYLASDEAFTVPHFRNELWKVAHTSKADLSATVCATDRFIDELKELYNKDRKGILNEEERARLMTSLILNPEGLLLKFFLETGYEEDIAWPFPQYIGECGRVVITEHAGKPLVQFLNASWEQRVALSLQLFDMVDTFLKGSSDWLVLFGDFRFSNFAVTDTGRVVVTNLKDILIVDKQETLKGKLIFVYLQKLVNHT</sequence>
<dbReference type="InterPro" id="IPR022049">
    <property type="entry name" value="FAM69_kinase_dom"/>
</dbReference>
<evidence type="ECO:0000256" key="2">
    <source>
        <dbReference type="ARBA" id="ARBA00006338"/>
    </source>
</evidence>
<comment type="subcellular location">
    <subcellularLocation>
        <location evidence="1">Secreted</location>
    </subcellularLocation>
</comment>
<dbReference type="PANTHER" id="PTHR32073:SF10">
    <property type="entry name" value="FAM69 PROTEIN-KINASE DOMAIN-CONTAINING PROTEIN"/>
    <property type="match status" value="1"/>
</dbReference>
<evidence type="ECO:0000256" key="4">
    <source>
        <dbReference type="ARBA" id="ARBA00022729"/>
    </source>
</evidence>
<keyword evidence="6" id="KW-1133">Transmembrane helix</keyword>
<name>A0ABM0MIV3_SACKO</name>
<evidence type="ECO:0000313" key="9">
    <source>
        <dbReference type="RefSeq" id="XP_006819944.1"/>
    </source>
</evidence>
<dbReference type="GeneID" id="102804633"/>
<comment type="similarity">
    <text evidence="2">Belongs to the DIPK family.</text>
</comment>
<keyword evidence="3" id="KW-0964">Secreted</keyword>
<evidence type="ECO:0000313" key="8">
    <source>
        <dbReference type="Proteomes" id="UP000694865"/>
    </source>
</evidence>
<organism evidence="8 9">
    <name type="scientific">Saccoglossus kowalevskii</name>
    <name type="common">Acorn worm</name>
    <dbReference type="NCBI Taxonomy" id="10224"/>
    <lineage>
        <taxon>Eukaryota</taxon>
        <taxon>Metazoa</taxon>
        <taxon>Hemichordata</taxon>
        <taxon>Enteropneusta</taxon>
        <taxon>Harrimaniidae</taxon>
        <taxon>Saccoglossus</taxon>
    </lineage>
</organism>
<evidence type="ECO:0000256" key="1">
    <source>
        <dbReference type="ARBA" id="ARBA00004613"/>
    </source>
</evidence>
<keyword evidence="6" id="KW-0812">Transmembrane</keyword>
<dbReference type="Pfam" id="PF12260">
    <property type="entry name" value="PIP49_C"/>
    <property type="match status" value="1"/>
</dbReference>
<evidence type="ECO:0000256" key="6">
    <source>
        <dbReference type="SAM" id="Phobius"/>
    </source>
</evidence>
<evidence type="ECO:0000259" key="7">
    <source>
        <dbReference type="Pfam" id="PF12260"/>
    </source>
</evidence>
<proteinExistence type="inferred from homology"/>
<keyword evidence="6" id="KW-0472">Membrane</keyword>
<accession>A0ABM0MIV3</accession>
<feature type="domain" description="FAM69 protein-kinase" evidence="7">
    <location>
        <begin position="284"/>
        <end position="393"/>
    </location>
</feature>
<gene>
    <name evidence="9" type="primary">LOC102804633</name>
</gene>
<protein>
    <submittedName>
        <fullName evidence="9">Deleted in autism protein 1 homolog</fullName>
    </submittedName>
</protein>
<keyword evidence="4" id="KW-0732">Signal</keyword>
<dbReference type="InterPro" id="IPR020519">
    <property type="entry name" value="DIPK2A/B"/>
</dbReference>
<feature type="transmembrane region" description="Helical" evidence="6">
    <location>
        <begin position="12"/>
        <end position="33"/>
    </location>
</feature>
<evidence type="ECO:0000256" key="3">
    <source>
        <dbReference type="ARBA" id="ARBA00022525"/>
    </source>
</evidence>
<feature type="region of interest" description="Disordered" evidence="5">
    <location>
        <begin position="87"/>
        <end position="115"/>
    </location>
</feature>
<keyword evidence="8" id="KW-1185">Reference proteome</keyword>